<comment type="caution">
    <text evidence="9">The sequence shown here is derived from an EMBL/GenBank/DDBJ whole genome shotgun (WGS) entry which is preliminary data.</text>
</comment>
<name>A0A8S1QEJ7_PARPR</name>
<evidence type="ECO:0000256" key="5">
    <source>
        <dbReference type="ARBA" id="ARBA00022989"/>
    </source>
</evidence>
<feature type="compositionally biased region" description="Basic residues" evidence="7">
    <location>
        <begin position="148"/>
        <end position="159"/>
    </location>
</feature>
<dbReference type="Pfam" id="PF08449">
    <property type="entry name" value="UAA"/>
    <property type="match status" value="1"/>
</dbReference>
<feature type="transmembrane region" description="Helical" evidence="8">
    <location>
        <begin position="36"/>
        <end position="58"/>
    </location>
</feature>
<evidence type="ECO:0000256" key="3">
    <source>
        <dbReference type="ARBA" id="ARBA00022692"/>
    </source>
</evidence>
<dbReference type="GO" id="GO:0005460">
    <property type="term" value="F:UDP-glucose transmembrane transporter activity"/>
    <property type="evidence" value="ECO:0007669"/>
    <property type="project" value="TreeGrafter"/>
</dbReference>
<dbReference type="EMBL" id="CAJJDM010000161">
    <property type="protein sequence ID" value="CAD8113624.1"/>
    <property type="molecule type" value="Genomic_DNA"/>
</dbReference>
<evidence type="ECO:0000256" key="1">
    <source>
        <dbReference type="ARBA" id="ARBA00004477"/>
    </source>
</evidence>
<dbReference type="PANTHER" id="PTHR10778">
    <property type="entry name" value="SOLUTE CARRIER FAMILY 35 MEMBER B"/>
    <property type="match status" value="1"/>
</dbReference>
<dbReference type="Proteomes" id="UP000688137">
    <property type="component" value="Unassembled WGS sequence"/>
</dbReference>
<sequence>MGFHISLWSFIGSIFYTIIQGKFIQFLSYIQQYRQVIPEIMFLTIYSVLGQVFIFYCISCFSPRVLSVVTTTRKFFTVLLSIIIHNHEVDQVQWVGISLVAFGVAWELFMGMSSRIPAEKKKDSYIKVPYEDEKKEEETIGNNNQQDHKHHNHHNHNHH</sequence>
<organism evidence="9 10">
    <name type="scientific">Paramecium primaurelia</name>
    <dbReference type="NCBI Taxonomy" id="5886"/>
    <lineage>
        <taxon>Eukaryota</taxon>
        <taxon>Sar</taxon>
        <taxon>Alveolata</taxon>
        <taxon>Ciliophora</taxon>
        <taxon>Intramacronucleata</taxon>
        <taxon>Oligohymenophorea</taxon>
        <taxon>Peniculida</taxon>
        <taxon>Parameciidae</taxon>
        <taxon>Paramecium</taxon>
    </lineage>
</organism>
<evidence type="ECO:0000256" key="2">
    <source>
        <dbReference type="ARBA" id="ARBA00022448"/>
    </source>
</evidence>
<evidence type="ECO:0000313" key="10">
    <source>
        <dbReference type="Proteomes" id="UP000688137"/>
    </source>
</evidence>
<dbReference type="GO" id="GO:0000139">
    <property type="term" value="C:Golgi membrane"/>
    <property type="evidence" value="ECO:0007669"/>
    <property type="project" value="TreeGrafter"/>
</dbReference>
<dbReference type="OMA" id="FYCISCF"/>
<dbReference type="InterPro" id="IPR013657">
    <property type="entry name" value="SCL35B1-4/HUT1"/>
</dbReference>
<evidence type="ECO:0000256" key="7">
    <source>
        <dbReference type="SAM" id="MobiDB-lite"/>
    </source>
</evidence>
<evidence type="ECO:0000313" key="9">
    <source>
        <dbReference type="EMBL" id="CAD8113624.1"/>
    </source>
</evidence>
<dbReference type="GO" id="GO:0005789">
    <property type="term" value="C:endoplasmic reticulum membrane"/>
    <property type="evidence" value="ECO:0007669"/>
    <property type="project" value="UniProtKB-SubCell"/>
</dbReference>
<keyword evidence="5 8" id="KW-1133">Transmembrane helix</keyword>
<dbReference type="AlphaFoldDB" id="A0A8S1QEJ7"/>
<gene>
    <name evidence="9" type="ORF">PPRIM_AZ9-3.1.T1560024</name>
</gene>
<keyword evidence="3 8" id="KW-0812">Transmembrane</keyword>
<feature type="transmembrane region" description="Helical" evidence="8">
    <location>
        <begin position="91"/>
        <end position="112"/>
    </location>
</feature>
<accession>A0A8S1QEJ7</accession>
<evidence type="ECO:0000256" key="4">
    <source>
        <dbReference type="ARBA" id="ARBA00022824"/>
    </source>
</evidence>
<proteinExistence type="predicted"/>
<keyword evidence="2" id="KW-0813">Transport</keyword>
<keyword evidence="4" id="KW-0256">Endoplasmic reticulum</keyword>
<evidence type="ECO:0000256" key="8">
    <source>
        <dbReference type="SAM" id="Phobius"/>
    </source>
</evidence>
<dbReference type="PANTHER" id="PTHR10778:SF10">
    <property type="entry name" value="SOLUTE CARRIER FAMILY 35 MEMBER B1"/>
    <property type="match status" value="1"/>
</dbReference>
<evidence type="ECO:0000256" key="6">
    <source>
        <dbReference type="ARBA" id="ARBA00023136"/>
    </source>
</evidence>
<reference evidence="9" key="1">
    <citation type="submission" date="2021-01" db="EMBL/GenBank/DDBJ databases">
        <authorList>
            <consortium name="Genoscope - CEA"/>
            <person name="William W."/>
        </authorList>
    </citation>
    <scope>NUCLEOTIDE SEQUENCE</scope>
</reference>
<feature type="transmembrane region" description="Helical" evidence="8">
    <location>
        <begin position="65"/>
        <end position="85"/>
    </location>
</feature>
<protein>
    <submittedName>
        <fullName evidence="9">Uncharacterized protein</fullName>
    </submittedName>
</protein>
<comment type="subcellular location">
    <subcellularLocation>
        <location evidence="1">Endoplasmic reticulum membrane</location>
        <topology evidence="1">Multi-pass membrane protein</topology>
    </subcellularLocation>
</comment>
<dbReference type="GO" id="GO:0005459">
    <property type="term" value="F:UDP-galactose transmembrane transporter activity"/>
    <property type="evidence" value="ECO:0007669"/>
    <property type="project" value="TreeGrafter"/>
</dbReference>
<keyword evidence="10" id="KW-1185">Reference proteome</keyword>
<keyword evidence="6 8" id="KW-0472">Membrane</keyword>
<feature type="region of interest" description="Disordered" evidence="7">
    <location>
        <begin position="136"/>
        <end position="159"/>
    </location>
</feature>
<feature type="transmembrane region" description="Helical" evidence="8">
    <location>
        <begin position="7"/>
        <end position="30"/>
    </location>
</feature>